<evidence type="ECO:0000313" key="2">
    <source>
        <dbReference type="Proteomes" id="UP001248067"/>
    </source>
</evidence>
<evidence type="ECO:0000313" key="1">
    <source>
        <dbReference type="EMBL" id="MDR8753683.1"/>
    </source>
</evidence>
<evidence type="ECO:0008006" key="3">
    <source>
        <dbReference type="Google" id="ProtNLM"/>
    </source>
</evidence>
<organism evidence="1 2">
    <name type="scientific">Burkholderia pseudomultivorans</name>
    <dbReference type="NCBI Taxonomy" id="1207504"/>
    <lineage>
        <taxon>Bacteria</taxon>
        <taxon>Pseudomonadati</taxon>
        <taxon>Pseudomonadota</taxon>
        <taxon>Betaproteobacteria</taxon>
        <taxon>Burkholderiales</taxon>
        <taxon>Burkholderiaceae</taxon>
        <taxon>Burkholderia</taxon>
        <taxon>Burkholderia cepacia complex</taxon>
    </lineage>
</organism>
<protein>
    <recommendedName>
        <fullName evidence="3">SGNH hydrolase-type esterase domain-containing protein</fullName>
    </recommendedName>
</protein>
<keyword evidence="2" id="KW-1185">Reference proteome</keyword>
<proteinExistence type="predicted"/>
<dbReference type="EMBL" id="VJSY01000013">
    <property type="protein sequence ID" value="MDR8753683.1"/>
    <property type="molecule type" value="Genomic_DNA"/>
</dbReference>
<reference evidence="1 2" key="1">
    <citation type="submission" date="2019-06" db="EMBL/GenBank/DDBJ databases">
        <title>Evolution of Burkholderia multivorans in the lungs of Cystic Fibrosis patients.</title>
        <authorList>
            <person name="Moreira L.M."/>
        </authorList>
    </citation>
    <scope>NUCLEOTIDE SEQUENCE [LARGE SCALE GENOMIC DNA]</scope>
    <source>
        <strain evidence="1 2">VC13239</strain>
    </source>
</reference>
<sequence length="360" mass="40167">MTDAADDMERIRYGLTPQMREYDRLLARAALRWSPHIMFFHPARYVSHVVNTDEFGFRLGMGPAGEANFSPSNLAGAPEVNLLIGGSVVMGLGCSGDLSTIPSILTRSGVGEAPWINMGGRGFTSAQELILFLLMRDRLPAIRHIVVLSGLNNLVLADPRSEFATSLGDFFFSHDFATAMADMNARYLPRRPFWKRTRRHEVALQRDDACPGEESDPGERLALAVRQIGRDLGHWSSLAAGLDCTLTYVMQPFATWMAREPHEHERVIFDSLDRHTGESGTLAGIRGAATGKQFRRAVEVLCNSHRVSFIDMNTRLTADPYRDRWLFVDRAHLTDTGCEAVAETVHEALLQLHHRAYSST</sequence>
<dbReference type="RefSeq" id="WP_012431332.1">
    <property type="nucleotide sequence ID" value="NZ_CADFDQ010000009.1"/>
</dbReference>
<dbReference type="SUPFAM" id="SSF52266">
    <property type="entry name" value="SGNH hydrolase"/>
    <property type="match status" value="1"/>
</dbReference>
<name>A0ABU2E217_9BURK</name>
<comment type="caution">
    <text evidence="1">The sequence shown here is derived from an EMBL/GenBank/DDBJ whole genome shotgun (WGS) entry which is preliminary data.</text>
</comment>
<dbReference type="Gene3D" id="3.40.50.1110">
    <property type="entry name" value="SGNH hydrolase"/>
    <property type="match status" value="1"/>
</dbReference>
<gene>
    <name evidence="1" type="ORF">FEQ00_02098</name>
</gene>
<accession>A0ABU2E217</accession>
<dbReference type="Proteomes" id="UP001248067">
    <property type="component" value="Unassembled WGS sequence"/>
</dbReference>
<dbReference type="InterPro" id="IPR036514">
    <property type="entry name" value="SGNH_hydro_sf"/>
</dbReference>